<gene>
    <name evidence="1" type="ORF">ASN_2409</name>
</gene>
<proteinExistence type="predicted"/>
<accession>A0A0U5BAZ7</accession>
<dbReference type="Proteomes" id="UP000056109">
    <property type="component" value="Chromosome I"/>
</dbReference>
<protein>
    <submittedName>
        <fullName evidence="1">Uncharacterized protein</fullName>
    </submittedName>
</protein>
<dbReference type="AlphaFoldDB" id="A0A0U5BAZ7"/>
<keyword evidence="2" id="KW-1185">Reference proteome</keyword>
<evidence type="ECO:0000313" key="1">
    <source>
        <dbReference type="EMBL" id="CEF41699.1"/>
    </source>
</evidence>
<evidence type="ECO:0000313" key="2">
    <source>
        <dbReference type="Proteomes" id="UP000056109"/>
    </source>
</evidence>
<dbReference type="EMBL" id="LN606600">
    <property type="protein sequence ID" value="CEF41699.1"/>
    <property type="molecule type" value="Genomic_DNA"/>
</dbReference>
<name>A0A0U5BAZ7_9PROT</name>
<reference evidence="2" key="1">
    <citation type="submission" date="2014-09" db="EMBL/GenBank/DDBJ databases">
        <authorList>
            <person name="Illeghems K.G."/>
        </authorList>
    </citation>
    <scope>NUCLEOTIDE SEQUENCE [LARGE SCALE GENOMIC DNA]</scope>
    <source>
        <strain evidence="2">108B</strain>
    </source>
</reference>
<organism evidence="1 2">
    <name type="scientific">Acetobacter senegalensis</name>
    <dbReference type="NCBI Taxonomy" id="446692"/>
    <lineage>
        <taxon>Bacteria</taxon>
        <taxon>Pseudomonadati</taxon>
        <taxon>Pseudomonadota</taxon>
        <taxon>Alphaproteobacteria</taxon>
        <taxon>Acetobacterales</taxon>
        <taxon>Acetobacteraceae</taxon>
        <taxon>Acetobacter</taxon>
    </lineage>
</organism>
<sequence>MRHHHAHAARGLVTVLCRLTERLKLSTGKA</sequence>
<dbReference type="KEGG" id="asz:ASN_2409"/>